<feature type="transmembrane region" description="Helical" evidence="6">
    <location>
        <begin position="182"/>
        <end position="203"/>
    </location>
</feature>
<keyword evidence="2" id="KW-0813">Transport</keyword>
<dbReference type="PROSITE" id="PS50850">
    <property type="entry name" value="MFS"/>
    <property type="match status" value="1"/>
</dbReference>
<organism evidence="8 9">
    <name type="scientific">Pseudobutyrivibrio xylanivorans</name>
    <dbReference type="NCBI Taxonomy" id="185007"/>
    <lineage>
        <taxon>Bacteria</taxon>
        <taxon>Bacillati</taxon>
        <taxon>Bacillota</taxon>
        <taxon>Clostridia</taxon>
        <taxon>Lachnospirales</taxon>
        <taxon>Lachnospiraceae</taxon>
        <taxon>Pseudobutyrivibrio</taxon>
    </lineage>
</organism>
<feature type="transmembrane region" description="Helical" evidence="6">
    <location>
        <begin position="286"/>
        <end position="304"/>
    </location>
</feature>
<evidence type="ECO:0000256" key="3">
    <source>
        <dbReference type="ARBA" id="ARBA00022692"/>
    </source>
</evidence>
<reference evidence="8 9" key="1">
    <citation type="submission" date="2016-10" db="EMBL/GenBank/DDBJ databases">
        <authorList>
            <person name="de Groot N.N."/>
        </authorList>
    </citation>
    <scope>NUCLEOTIDE SEQUENCE [LARGE SCALE GENOMIC DNA]</scope>
    <source>
        <strain evidence="8 9">DSM 10317</strain>
    </source>
</reference>
<feature type="transmembrane region" description="Helical" evidence="6">
    <location>
        <begin position="338"/>
        <end position="356"/>
    </location>
</feature>
<dbReference type="GO" id="GO:0022857">
    <property type="term" value="F:transmembrane transporter activity"/>
    <property type="evidence" value="ECO:0007669"/>
    <property type="project" value="InterPro"/>
</dbReference>
<dbReference type="EMBL" id="FMWK01000016">
    <property type="protein sequence ID" value="SCZ80846.1"/>
    <property type="molecule type" value="Genomic_DNA"/>
</dbReference>
<dbReference type="InterPro" id="IPR011701">
    <property type="entry name" value="MFS"/>
</dbReference>
<evidence type="ECO:0000256" key="2">
    <source>
        <dbReference type="ARBA" id="ARBA00022448"/>
    </source>
</evidence>
<feature type="transmembrane region" description="Helical" evidence="6">
    <location>
        <begin position="247"/>
        <end position="266"/>
    </location>
</feature>
<feature type="transmembrane region" description="Helical" evidence="6">
    <location>
        <begin position="311"/>
        <end position="332"/>
    </location>
</feature>
<dbReference type="PANTHER" id="PTHR23528">
    <property type="match status" value="1"/>
</dbReference>
<dbReference type="Gene3D" id="1.20.1250.20">
    <property type="entry name" value="MFS general substrate transporter like domains"/>
    <property type="match status" value="2"/>
</dbReference>
<dbReference type="SUPFAM" id="SSF103473">
    <property type="entry name" value="MFS general substrate transporter"/>
    <property type="match status" value="1"/>
</dbReference>
<keyword evidence="4 6" id="KW-1133">Transmembrane helix</keyword>
<evidence type="ECO:0000256" key="1">
    <source>
        <dbReference type="ARBA" id="ARBA00004651"/>
    </source>
</evidence>
<feature type="domain" description="Major facilitator superfamily (MFS) profile" evidence="7">
    <location>
        <begin position="1"/>
        <end position="427"/>
    </location>
</feature>
<evidence type="ECO:0000313" key="9">
    <source>
        <dbReference type="Proteomes" id="UP000199428"/>
    </source>
</evidence>
<keyword evidence="3 6" id="KW-0812">Transmembrane</keyword>
<evidence type="ECO:0000256" key="5">
    <source>
        <dbReference type="ARBA" id="ARBA00023136"/>
    </source>
</evidence>
<dbReference type="PANTHER" id="PTHR23528:SF1">
    <property type="entry name" value="MAJOR FACILITATOR SUPERFAMILY (MFS) PROFILE DOMAIN-CONTAINING PROTEIN"/>
    <property type="match status" value="1"/>
</dbReference>
<feature type="transmembrane region" description="Helical" evidence="6">
    <location>
        <begin position="377"/>
        <end position="398"/>
    </location>
</feature>
<comment type="subcellular location">
    <subcellularLocation>
        <location evidence="1">Cell membrane</location>
        <topology evidence="1">Multi-pass membrane protein</topology>
    </subcellularLocation>
</comment>
<proteinExistence type="predicted"/>
<evidence type="ECO:0000259" key="7">
    <source>
        <dbReference type="PROSITE" id="PS50850"/>
    </source>
</evidence>
<dbReference type="AlphaFoldDB" id="A0A1G5S3F4"/>
<name>A0A1G5S3F4_PSEXY</name>
<gene>
    <name evidence="8" type="ORF">SAMN02910350_02508</name>
</gene>
<feature type="transmembrane region" description="Helical" evidence="6">
    <location>
        <begin position="45"/>
        <end position="66"/>
    </location>
</feature>
<feature type="transmembrane region" description="Helical" evidence="6">
    <location>
        <begin position="404"/>
        <end position="423"/>
    </location>
</feature>
<feature type="transmembrane region" description="Helical" evidence="6">
    <location>
        <begin position="78"/>
        <end position="96"/>
    </location>
</feature>
<dbReference type="RefSeq" id="WP_090163790.1">
    <property type="nucleotide sequence ID" value="NZ_FMWK01000016.1"/>
</dbReference>
<keyword evidence="5 6" id="KW-0472">Membrane</keyword>
<sequence>MKFDVKKTVQMGFGFLSICAFWQMYNALIPLVLTNTFHLNETISGIIMAMDNVFALFLLPFFGAVSDKCKNKMGRRKPFYLYGTIAAVVLMLMLPLVDNSYYANPSLGKEVLFIGILGALLVAMGTYRSPTVALVADCTIKPLRSRANAIINLMGALGGIIYLVVAAIFYPASKTRDLPHVNYMLIFLVVAGIMLVSLLIVMAKVDEVNMRKQVENYELLHPEENLSVEDESGNEVLPAEVRRSLRFLLLSVALWFIAYNGMETWFTTYAVKMWDMALGDASRCMLVANAGAIVFFIPSGMLASKIGRKKTILLGIIFLGGSFFAGFVYTIISSTFSPILYLFFATMGAGWAFINVNSLPMVLEMCRDSESGKFTGYYYTFSMAAQIVTPIVAGWLLAHVGYMTLFPYATLFAFLAFITMLFVKHGDVNVEAKKGLEAFEDMD</sequence>
<accession>A0A1G5S3F4</accession>
<dbReference type="GO" id="GO:0005886">
    <property type="term" value="C:plasma membrane"/>
    <property type="evidence" value="ECO:0007669"/>
    <property type="project" value="UniProtKB-SubCell"/>
</dbReference>
<protein>
    <submittedName>
        <fullName evidence="8">Na+/melibiose symporter</fullName>
    </submittedName>
</protein>
<evidence type="ECO:0000313" key="8">
    <source>
        <dbReference type="EMBL" id="SCZ80846.1"/>
    </source>
</evidence>
<dbReference type="InterPro" id="IPR020846">
    <property type="entry name" value="MFS_dom"/>
</dbReference>
<evidence type="ECO:0000256" key="6">
    <source>
        <dbReference type="SAM" id="Phobius"/>
    </source>
</evidence>
<feature type="transmembrane region" description="Helical" evidence="6">
    <location>
        <begin position="12"/>
        <end position="33"/>
    </location>
</feature>
<evidence type="ECO:0000256" key="4">
    <source>
        <dbReference type="ARBA" id="ARBA00022989"/>
    </source>
</evidence>
<dbReference type="Pfam" id="PF07690">
    <property type="entry name" value="MFS_1"/>
    <property type="match status" value="2"/>
</dbReference>
<dbReference type="InterPro" id="IPR036259">
    <property type="entry name" value="MFS_trans_sf"/>
</dbReference>
<feature type="transmembrane region" description="Helical" evidence="6">
    <location>
        <begin position="111"/>
        <end position="128"/>
    </location>
</feature>
<dbReference type="Proteomes" id="UP000199428">
    <property type="component" value="Unassembled WGS sequence"/>
</dbReference>
<feature type="transmembrane region" description="Helical" evidence="6">
    <location>
        <begin position="149"/>
        <end position="170"/>
    </location>
</feature>